<dbReference type="AlphaFoldDB" id="A0A2W4X3G2"/>
<comment type="subcellular location">
    <subcellularLocation>
        <location evidence="1 5">Cytoplasm</location>
    </subcellularLocation>
</comment>
<accession>A0A2W4X3G2</accession>
<dbReference type="EMBL" id="QBMP01000229">
    <property type="protein sequence ID" value="PZO48759.1"/>
    <property type="molecule type" value="Genomic_DNA"/>
</dbReference>
<dbReference type="PANTHER" id="PTHR20982">
    <property type="entry name" value="RIBOSOME RECYCLING FACTOR"/>
    <property type="match status" value="1"/>
</dbReference>
<feature type="domain" description="Ribosome recycling factor" evidence="6">
    <location>
        <begin position="21"/>
        <end position="182"/>
    </location>
</feature>
<sequence>MKLADLSEAEDAMQKAVESTQRAFNTIRTGRASTSLLDRVMVEYYGSPTSLKSLANISTPDASTLMIQPFDPSSVSLIEKAISLSDVGLTPNNDGSLIRLNIPPLTTERRQEFVKIASKYAEEGRVSIRNVRRDGIDLARQFEKDGDISEDESRDMQDEVQKLTDKYIKLVDKAFADKEKAIQTV</sequence>
<dbReference type="CDD" id="cd00520">
    <property type="entry name" value="RRF"/>
    <property type="match status" value="1"/>
</dbReference>
<evidence type="ECO:0000313" key="8">
    <source>
        <dbReference type="Proteomes" id="UP000249794"/>
    </source>
</evidence>
<evidence type="ECO:0000313" key="7">
    <source>
        <dbReference type="EMBL" id="PZO48759.1"/>
    </source>
</evidence>
<dbReference type="GO" id="GO:0043023">
    <property type="term" value="F:ribosomal large subunit binding"/>
    <property type="evidence" value="ECO:0007669"/>
    <property type="project" value="TreeGrafter"/>
</dbReference>
<proteinExistence type="inferred from homology"/>
<dbReference type="FunFam" id="3.30.1360.40:FF:000001">
    <property type="entry name" value="Ribosome-recycling factor"/>
    <property type="match status" value="1"/>
</dbReference>
<gene>
    <name evidence="5" type="primary">frr</name>
    <name evidence="7" type="ORF">DCF15_17555</name>
</gene>
<dbReference type="InterPro" id="IPR023584">
    <property type="entry name" value="Ribosome_recyc_fac_dom"/>
</dbReference>
<protein>
    <recommendedName>
        <fullName evidence="5">Ribosome-recycling factor</fullName>
        <shortName evidence="5">RRF</shortName>
    </recommendedName>
    <alternativeName>
        <fullName evidence="5">Ribosome-releasing factor</fullName>
    </alternativeName>
</protein>
<evidence type="ECO:0000256" key="3">
    <source>
        <dbReference type="ARBA" id="ARBA00022490"/>
    </source>
</evidence>
<comment type="similarity">
    <text evidence="2 5">Belongs to the RRF family.</text>
</comment>
<reference evidence="8" key="1">
    <citation type="submission" date="2018-04" db="EMBL/GenBank/DDBJ databases">
        <authorList>
            <person name="Cornet L."/>
        </authorList>
    </citation>
    <scope>NUCLEOTIDE SEQUENCE [LARGE SCALE GENOMIC DNA]</scope>
</reference>
<evidence type="ECO:0000259" key="6">
    <source>
        <dbReference type="Pfam" id="PF01765"/>
    </source>
</evidence>
<organism evidence="7 8">
    <name type="scientific">Phormidesmis priestleyi</name>
    <dbReference type="NCBI Taxonomy" id="268141"/>
    <lineage>
        <taxon>Bacteria</taxon>
        <taxon>Bacillati</taxon>
        <taxon>Cyanobacteriota</taxon>
        <taxon>Cyanophyceae</taxon>
        <taxon>Leptolyngbyales</taxon>
        <taxon>Leptolyngbyaceae</taxon>
        <taxon>Phormidesmis</taxon>
    </lineage>
</organism>
<dbReference type="InterPro" id="IPR002661">
    <property type="entry name" value="Ribosome_recyc_fac"/>
</dbReference>
<dbReference type="NCBIfam" id="TIGR00496">
    <property type="entry name" value="frr"/>
    <property type="match status" value="1"/>
</dbReference>
<evidence type="ECO:0000256" key="1">
    <source>
        <dbReference type="ARBA" id="ARBA00004496"/>
    </source>
</evidence>
<reference evidence="7 8" key="2">
    <citation type="submission" date="2018-06" db="EMBL/GenBank/DDBJ databases">
        <title>Metagenomic assembly of (sub)arctic Cyanobacteria and their associated microbiome from non-axenic cultures.</title>
        <authorList>
            <person name="Baurain D."/>
        </authorList>
    </citation>
    <scope>NUCLEOTIDE SEQUENCE [LARGE SCALE GENOMIC DNA]</scope>
    <source>
        <strain evidence="7">ULC027bin1</strain>
    </source>
</reference>
<comment type="caution">
    <text evidence="7">The sequence shown here is derived from an EMBL/GenBank/DDBJ whole genome shotgun (WGS) entry which is preliminary data.</text>
</comment>
<dbReference type="GO" id="GO:0005737">
    <property type="term" value="C:cytoplasm"/>
    <property type="evidence" value="ECO:0007669"/>
    <property type="project" value="UniProtKB-SubCell"/>
</dbReference>
<evidence type="ECO:0000256" key="4">
    <source>
        <dbReference type="ARBA" id="ARBA00022917"/>
    </source>
</evidence>
<evidence type="ECO:0000256" key="2">
    <source>
        <dbReference type="ARBA" id="ARBA00005912"/>
    </source>
</evidence>
<dbReference type="InterPro" id="IPR036191">
    <property type="entry name" value="RRF_sf"/>
</dbReference>
<dbReference type="FunFam" id="1.10.132.20:FF:000001">
    <property type="entry name" value="Ribosome-recycling factor"/>
    <property type="match status" value="1"/>
</dbReference>
<comment type="function">
    <text evidence="5">Responsible for the release of ribosomes from messenger RNA at the termination of protein biosynthesis. May increase the efficiency of translation by recycling ribosomes from one round of translation to another.</text>
</comment>
<name>A0A2W4X3G2_9CYAN</name>
<keyword evidence="4 5" id="KW-0648">Protein biosynthesis</keyword>
<dbReference type="HAMAP" id="MF_00040">
    <property type="entry name" value="RRF"/>
    <property type="match status" value="1"/>
</dbReference>
<dbReference type="Pfam" id="PF01765">
    <property type="entry name" value="RRF"/>
    <property type="match status" value="1"/>
</dbReference>
<evidence type="ECO:0000256" key="5">
    <source>
        <dbReference type="HAMAP-Rule" id="MF_00040"/>
    </source>
</evidence>
<dbReference type="Proteomes" id="UP000249794">
    <property type="component" value="Unassembled WGS sequence"/>
</dbReference>
<dbReference type="GO" id="GO:0006415">
    <property type="term" value="P:translational termination"/>
    <property type="evidence" value="ECO:0007669"/>
    <property type="project" value="UniProtKB-UniRule"/>
</dbReference>
<keyword evidence="3 5" id="KW-0963">Cytoplasm</keyword>
<dbReference type="Gene3D" id="1.10.132.20">
    <property type="entry name" value="Ribosome-recycling factor"/>
    <property type="match status" value="1"/>
</dbReference>
<dbReference type="PANTHER" id="PTHR20982:SF3">
    <property type="entry name" value="MITOCHONDRIAL RIBOSOME RECYCLING FACTOR PSEUDO 1"/>
    <property type="match status" value="1"/>
</dbReference>
<dbReference type="SUPFAM" id="SSF55194">
    <property type="entry name" value="Ribosome recycling factor, RRF"/>
    <property type="match status" value="1"/>
</dbReference>
<dbReference type="Gene3D" id="3.30.1360.40">
    <property type="match status" value="1"/>
</dbReference>